<dbReference type="Gene3D" id="1.25.40.20">
    <property type="entry name" value="Ankyrin repeat-containing domain"/>
    <property type="match status" value="2"/>
</dbReference>
<dbReference type="InterPro" id="IPR007111">
    <property type="entry name" value="NACHT_NTPase"/>
</dbReference>
<dbReference type="SUPFAM" id="SSF52540">
    <property type="entry name" value="P-loop containing nucleoside triphosphate hydrolases"/>
    <property type="match status" value="1"/>
</dbReference>
<comment type="caution">
    <text evidence="6">The sequence shown here is derived from an EMBL/GenBank/DDBJ whole genome shotgun (WGS) entry which is preliminary data.</text>
</comment>
<evidence type="ECO:0000313" key="6">
    <source>
        <dbReference type="EMBL" id="KAJ3658487.1"/>
    </source>
</evidence>
<dbReference type="AlphaFoldDB" id="A0AA38IK04"/>
<evidence type="ECO:0000256" key="1">
    <source>
        <dbReference type="ARBA" id="ARBA00022737"/>
    </source>
</evidence>
<keyword evidence="1" id="KW-0677">Repeat</keyword>
<proteinExistence type="predicted"/>
<dbReference type="InterPro" id="IPR036770">
    <property type="entry name" value="Ankyrin_rpt-contain_sf"/>
</dbReference>
<dbReference type="PANTHER" id="PTHR24171">
    <property type="entry name" value="ANKYRIN REPEAT DOMAIN-CONTAINING PROTEIN 39-RELATED"/>
    <property type="match status" value="1"/>
</dbReference>
<dbReference type="Proteomes" id="UP001168821">
    <property type="component" value="Unassembled WGS sequence"/>
</dbReference>
<feature type="domain" description="NACHT" evidence="5">
    <location>
        <begin position="446"/>
        <end position="599"/>
    </location>
</feature>
<name>A0AA38IK04_9CUCU</name>
<dbReference type="Pfam" id="PF12796">
    <property type="entry name" value="Ank_2"/>
    <property type="match status" value="1"/>
</dbReference>
<dbReference type="Gene3D" id="3.40.50.300">
    <property type="entry name" value="P-loop containing nucleotide triphosphate hydrolases"/>
    <property type="match status" value="1"/>
</dbReference>
<keyword evidence="2 3" id="KW-0040">ANK repeat</keyword>
<reference evidence="6" key="1">
    <citation type="journal article" date="2023" name="G3 (Bethesda)">
        <title>Whole genome assemblies of Zophobas morio and Tenebrio molitor.</title>
        <authorList>
            <person name="Kaur S."/>
            <person name="Stinson S.A."/>
            <person name="diCenzo G.C."/>
        </authorList>
    </citation>
    <scope>NUCLEOTIDE SEQUENCE</scope>
    <source>
        <strain evidence="6">QUZm001</strain>
    </source>
</reference>
<organism evidence="6 7">
    <name type="scientific">Zophobas morio</name>
    <dbReference type="NCBI Taxonomy" id="2755281"/>
    <lineage>
        <taxon>Eukaryota</taxon>
        <taxon>Metazoa</taxon>
        <taxon>Ecdysozoa</taxon>
        <taxon>Arthropoda</taxon>
        <taxon>Hexapoda</taxon>
        <taxon>Insecta</taxon>
        <taxon>Pterygota</taxon>
        <taxon>Neoptera</taxon>
        <taxon>Endopterygota</taxon>
        <taxon>Coleoptera</taxon>
        <taxon>Polyphaga</taxon>
        <taxon>Cucujiformia</taxon>
        <taxon>Tenebrionidae</taxon>
        <taxon>Zophobas</taxon>
    </lineage>
</organism>
<dbReference type="Pfam" id="PF05729">
    <property type="entry name" value="NACHT"/>
    <property type="match status" value="1"/>
</dbReference>
<dbReference type="InterPro" id="IPR002110">
    <property type="entry name" value="Ankyrin_rpt"/>
</dbReference>
<feature type="region of interest" description="Disordered" evidence="4">
    <location>
        <begin position="1"/>
        <end position="23"/>
    </location>
</feature>
<feature type="repeat" description="ANK" evidence="3">
    <location>
        <begin position="977"/>
        <end position="1009"/>
    </location>
</feature>
<dbReference type="PROSITE" id="PS50088">
    <property type="entry name" value="ANK_REPEAT"/>
    <property type="match status" value="5"/>
</dbReference>
<sequence>MEGNATPTEKNFRKRPGTTDKGKKYENMITANIILHLLDGKGFFLEPYEATIDNDCLNISQDVNCCYKFRILEDEYAGDSFSELPQFKAFFESFSLYPNQQSLETLEKSTANNFAETFCSDHETFEKYLKVITEWDMQEGLKNKLDKKTMQRAIALCLLSPYVENFSFGEVNDKGKILREAICLFDITLWKTPNARVEDIDGSVLAQLLWVLNKRPLIVREYENIEKAIQLCLEAKFVLLGEGIWREWMKDRSVFQNLFSLKSEEKLYETVMQVFTISLQGKTALTLREANDTNPRLIDGKKEVLPSPYIQRYLSLNVIDSKYLERVNLNTIVILNCADSSNTIKKPKEIKLTNVDDYLNDPECRSSDTPIFIINKNLCSDSEFEEICSKTSESTTVHYFKLLSDNNLEWIRSKGDVGELQNHKLDSHSKDETEFWSCTLNKSINLITGDPGMGKSILMKSLKNQCSSKHWTIIINPQDVNLFFKQSEACATSDYINLFQTFIFEKKHVSLGRLDKEFFKICSEQLRVYYVWDALDEISTKNLELVSDLIVRLSKEGFTQCVTSRKHLRSFLEKKFNTLSFSINQFNEQEQEDYIRKRLNPVVSEDNVEESIRKVKSSFASIKHIDILGIPLQIFMLTELVLQNSEKYLKLFGGSWLLTDLYHYFIEEKFKIFYEGKLCLDSQHFHLKRIFARDKDITLTHYEKLAVNLIFTDGADIRCKEDIDSTSHDYASIGIITGLQNNTPLFLHASFAEYLAAAHFSKNFEVIPGYKLFYQKYNNVRFFFDMLLAKNSPAHIAVLYRNFDALKSYDDKILKSKDDAGRNALHLICSWGKRHSRLKVKSSRINSNFSFFFSKRTLNVRYILEDYLFLGGQLDTREYQDGVLHLLNECGTEEPDVVFKMTPLLYARISESLGAELELLQSQQCHNGMSCTMYNHWDRINILFYSSVFGYNHAIKTVFNTTLSTSYDEINFSCEQSGFTALVIASFNGHKSVVESLLQHRTESNRANIYGRTQFYLASVNGHQRIVECLVRSGVDINLSCVRGLTPLYVASEKGHEKIVECLVKWGAEVNCTIEKGMTPLHVASINDHEKTVECLVNMGAKINCVNQYGRTPLMEAASYGQENTVQCLLKYGADINYVDYAGWTALDLAFSVFTNSHKRIVEFLVECGFKINR</sequence>
<feature type="repeat" description="ANK" evidence="3">
    <location>
        <begin position="1043"/>
        <end position="1075"/>
    </location>
</feature>
<dbReference type="Pfam" id="PF00023">
    <property type="entry name" value="Ank"/>
    <property type="match status" value="2"/>
</dbReference>
<evidence type="ECO:0000313" key="7">
    <source>
        <dbReference type="Proteomes" id="UP001168821"/>
    </source>
</evidence>
<dbReference type="PRINTS" id="PR01415">
    <property type="entry name" value="ANKYRIN"/>
</dbReference>
<evidence type="ECO:0000256" key="2">
    <source>
        <dbReference type="ARBA" id="ARBA00023043"/>
    </source>
</evidence>
<dbReference type="PANTHER" id="PTHR24171:SF9">
    <property type="entry name" value="ANKYRIN REPEAT DOMAIN-CONTAINING PROTEIN 39"/>
    <property type="match status" value="1"/>
</dbReference>
<dbReference type="PROSITE" id="PS50297">
    <property type="entry name" value="ANK_REP_REGION"/>
    <property type="match status" value="4"/>
</dbReference>
<feature type="repeat" description="ANK" evidence="3">
    <location>
        <begin position="1109"/>
        <end position="1141"/>
    </location>
</feature>
<gene>
    <name evidence="6" type="ORF">Zmor_010222</name>
</gene>
<protein>
    <recommendedName>
        <fullName evidence="5">NACHT domain-containing protein</fullName>
    </recommendedName>
</protein>
<keyword evidence="7" id="KW-1185">Reference proteome</keyword>
<feature type="repeat" description="ANK" evidence="3">
    <location>
        <begin position="1010"/>
        <end position="1042"/>
    </location>
</feature>
<dbReference type="EMBL" id="JALNTZ010000003">
    <property type="protein sequence ID" value="KAJ3658487.1"/>
    <property type="molecule type" value="Genomic_DNA"/>
</dbReference>
<dbReference type="SMART" id="SM00248">
    <property type="entry name" value="ANK"/>
    <property type="match status" value="6"/>
</dbReference>
<feature type="repeat" description="ANK" evidence="3">
    <location>
        <begin position="1076"/>
        <end position="1108"/>
    </location>
</feature>
<accession>A0AA38IK04</accession>
<dbReference type="InterPro" id="IPR027417">
    <property type="entry name" value="P-loop_NTPase"/>
</dbReference>
<evidence type="ECO:0000256" key="4">
    <source>
        <dbReference type="SAM" id="MobiDB-lite"/>
    </source>
</evidence>
<evidence type="ECO:0000259" key="5">
    <source>
        <dbReference type="Pfam" id="PF05729"/>
    </source>
</evidence>
<evidence type="ECO:0000256" key="3">
    <source>
        <dbReference type="PROSITE-ProRule" id="PRU00023"/>
    </source>
</evidence>
<dbReference type="SUPFAM" id="SSF48403">
    <property type="entry name" value="Ankyrin repeat"/>
    <property type="match status" value="1"/>
</dbReference>